<dbReference type="Pfam" id="PF03705">
    <property type="entry name" value="CheR_N"/>
    <property type="match status" value="1"/>
</dbReference>
<evidence type="ECO:0000313" key="2">
    <source>
        <dbReference type="EMBL" id="MFC4308790.1"/>
    </source>
</evidence>
<comment type="caution">
    <text evidence="2">The sequence shown here is derived from an EMBL/GenBank/DDBJ whole genome shotgun (WGS) entry which is preliminary data.</text>
</comment>
<dbReference type="InterPro" id="IPR029063">
    <property type="entry name" value="SAM-dependent_MTases_sf"/>
</dbReference>
<name>A0ABV8SPA0_9GAMM</name>
<dbReference type="Proteomes" id="UP001595904">
    <property type="component" value="Unassembled WGS sequence"/>
</dbReference>
<dbReference type="InterPro" id="IPR050903">
    <property type="entry name" value="Bact_Chemotaxis_MeTrfase"/>
</dbReference>
<evidence type="ECO:0000259" key="1">
    <source>
        <dbReference type="PROSITE" id="PS50123"/>
    </source>
</evidence>
<keyword evidence="2" id="KW-0489">Methyltransferase</keyword>
<dbReference type="InterPro" id="IPR000780">
    <property type="entry name" value="CheR_MeTrfase"/>
</dbReference>
<dbReference type="PROSITE" id="PS50123">
    <property type="entry name" value="CHER"/>
    <property type="match status" value="1"/>
</dbReference>
<feature type="domain" description="CheR-type methyltransferase" evidence="1">
    <location>
        <begin position="1"/>
        <end position="250"/>
    </location>
</feature>
<evidence type="ECO:0000313" key="3">
    <source>
        <dbReference type="Proteomes" id="UP001595904"/>
    </source>
</evidence>
<proteinExistence type="predicted"/>
<organism evidence="2 3">
    <name type="scientific">Steroidobacter flavus</name>
    <dbReference type="NCBI Taxonomy" id="1842136"/>
    <lineage>
        <taxon>Bacteria</taxon>
        <taxon>Pseudomonadati</taxon>
        <taxon>Pseudomonadota</taxon>
        <taxon>Gammaproteobacteria</taxon>
        <taxon>Steroidobacterales</taxon>
        <taxon>Steroidobacteraceae</taxon>
        <taxon>Steroidobacter</taxon>
    </lineage>
</organism>
<dbReference type="PANTHER" id="PTHR24422:SF8">
    <property type="entry name" value="CHEMOTAXIS PROTEIN"/>
    <property type="match status" value="1"/>
</dbReference>
<protein>
    <submittedName>
        <fullName evidence="2">CheR family methyltransferase</fullName>
    </submittedName>
</protein>
<dbReference type="GO" id="GO:0032259">
    <property type="term" value="P:methylation"/>
    <property type="evidence" value="ECO:0007669"/>
    <property type="project" value="UniProtKB-KW"/>
</dbReference>
<keyword evidence="2" id="KW-0808">Transferase</keyword>
<dbReference type="RefSeq" id="WP_380595871.1">
    <property type="nucleotide sequence ID" value="NZ_JBHSDU010000003.1"/>
</dbReference>
<gene>
    <name evidence="2" type="ORF">ACFPN2_06820</name>
</gene>
<dbReference type="InterPro" id="IPR022641">
    <property type="entry name" value="CheR_N"/>
</dbReference>
<dbReference type="Pfam" id="PF01739">
    <property type="entry name" value="CheR"/>
    <property type="match status" value="1"/>
</dbReference>
<dbReference type="SMART" id="SM00138">
    <property type="entry name" value="MeTrc"/>
    <property type="match status" value="1"/>
</dbReference>
<dbReference type="EMBL" id="JBHSDU010000003">
    <property type="protein sequence ID" value="MFC4308790.1"/>
    <property type="molecule type" value="Genomic_DNA"/>
</dbReference>
<dbReference type="PANTHER" id="PTHR24422">
    <property type="entry name" value="CHEMOTAXIS PROTEIN METHYLTRANSFERASE"/>
    <property type="match status" value="1"/>
</dbReference>
<keyword evidence="3" id="KW-1185">Reference proteome</keyword>
<dbReference type="GO" id="GO:0008168">
    <property type="term" value="F:methyltransferase activity"/>
    <property type="evidence" value="ECO:0007669"/>
    <property type="project" value="UniProtKB-KW"/>
</dbReference>
<dbReference type="Gene3D" id="3.40.50.150">
    <property type="entry name" value="Vaccinia Virus protein VP39"/>
    <property type="match status" value="1"/>
</dbReference>
<dbReference type="SUPFAM" id="SSF47757">
    <property type="entry name" value="Chemotaxis receptor methyltransferase CheR, N-terminal domain"/>
    <property type="match status" value="1"/>
</dbReference>
<dbReference type="PRINTS" id="PR00996">
    <property type="entry name" value="CHERMTFRASE"/>
</dbReference>
<accession>A0ABV8SPA0</accession>
<dbReference type="InterPro" id="IPR022642">
    <property type="entry name" value="CheR_C"/>
</dbReference>
<dbReference type="SUPFAM" id="SSF53335">
    <property type="entry name" value="S-adenosyl-L-methionine-dependent methyltransferases"/>
    <property type="match status" value="1"/>
</dbReference>
<sequence length="273" mass="31538">MRLEISEAEISQLLEQIYQRYHYDFRQYATASLKRRLQQALTHFQCATLARLQERLLQDENAFPRLLEYLTVQVSDLFRDPEFFLAVRRQVVPLLATYPSLKLWVAGCSTGEEAYSYAILLAEEGLLERSRIYATDINDESLRKAQKGVYALDRMKQFTMNHRTAGGHGSLSDHYHAVQDSAVMSPVLKQHITFADHSLATDSIFSEVQLVSCRNVLIYFDRTLQDRALGLFNDALCRRGFLCLGTKESVRFSAYAQRFQEVSGEQKIYRRVD</sequence>
<reference evidence="3" key="1">
    <citation type="journal article" date="2019" name="Int. J. Syst. Evol. Microbiol.">
        <title>The Global Catalogue of Microorganisms (GCM) 10K type strain sequencing project: providing services to taxonomists for standard genome sequencing and annotation.</title>
        <authorList>
            <consortium name="The Broad Institute Genomics Platform"/>
            <consortium name="The Broad Institute Genome Sequencing Center for Infectious Disease"/>
            <person name="Wu L."/>
            <person name="Ma J."/>
        </authorList>
    </citation>
    <scope>NUCLEOTIDE SEQUENCE [LARGE SCALE GENOMIC DNA]</scope>
    <source>
        <strain evidence="3">CGMCC 1.10759</strain>
    </source>
</reference>